<evidence type="ECO:0000256" key="1">
    <source>
        <dbReference type="SAM" id="MobiDB-lite"/>
    </source>
</evidence>
<dbReference type="Pfam" id="PF12266">
    <property type="entry name" value="DUF3613"/>
    <property type="match status" value="1"/>
</dbReference>
<name>A0A2S5TIB4_9GAMM</name>
<dbReference type="InterPro" id="IPR022053">
    <property type="entry name" value="DUF3613"/>
</dbReference>
<feature type="region of interest" description="Disordered" evidence="1">
    <location>
        <begin position="49"/>
        <end position="68"/>
    </location>
</feature>
<dbReference type="OrthoDB" id="7068897at2"/>
<accession>A0A2S5TIB4</accession>
<dbReference type="AlphaFoldDB" id="A0A2S5TIB4"/>
<dbReference type="Proteomes" id="UP000238220">
    <property type="component" value="Unassembled WGS sequence"/>
</dbReference>
<feature type="chain" id="PRO_5015766606" evidence="2">
    <location>
        <begin position="20"/>
        <end position="99"/>
    </location>
</feature>
<evidence type="ECO:0000313" key="3">
    <source>
        <dbReference type="EMBL" id="PPE74705.1"/>
    </source>
</evidence>
<keyword evidence="4" id="KW-1185">Reference proteome</keyword>
<dbReference type="RefSeq" id="WP_104229862.1">
    <property type="nucleotide sequence ID" value="NZ_PSNW01000003.1"/>
</dbReference>
<evidence type="ECO:0000256" key="2">
    <source>
        <dbReference type="SAM" id="SignalP"/>
    </source>
</evidence>
<proteinExistence type="predicted"/>
<reference evidence="3 4" key="1">
    <citation type="submission" date="2018-02" db="EMBL/GenBank/DDBJ databases">
        <title>Genome sequencing of Solimonas sp. HR-BB.</title>
        <authorList>
            <person name="Lee Y."/>
            <person name="Jeon C.O."/>
        </authorList>
    </citation>
    <scope>NUCLEOTIDE SEQUENCE [LARGE SCALE GENOMIC DNA]</scope>
    <source>
        <strain evidence="3 4">HR-BB</strain>
    </source>
</reference>
<feature type="region of interest" description="Disordered" evidence="1">
    <location>
        <begin position="20"/>
        <end position="42"/>
    </location>
</feature>
<protein>
    <submittedName>
        <fullName evidence="3">DUF3613 domain-containing protein</fullName>
    </submittedName>
</protein>
<gene>
    <name evidence="3" type="ORF">C3942_08080</name>
</gene>
<organism evidence="3 4">
    <name type="scientific">Solimonas fluminis</name>
    <dbReference type="NCBI Taxonomy" id="2086571"/>
    <lineage>
        <taxon>Bacteria</taxon>
        <taxon>Pseudomonadati</taxon>
        <taxon>Pseudomonadota</taxon>
        <taxon>Gammaproteobacteria</taxon>
        <taxon>Nevskiales</taxon>
        <taxon>Nevskiaceae</taxon>
        <taxon>Solimonas</taxon>
    </lineage>
</organism>
<comment type="caution">
    <text evidence="3">The sequence shown here is derived from an EMBL/GenBank/DDBJ whole genome shotgun (WGS) entry which is preliminary data.</text>
</comment>
<feature type="compositionally biased region" description="Low complexity" evidence="1">
    <location>
        <begin position="20"/>
        <end position="40"/>
    </location>
</feature>
<dbReference type="EMBL" id="PSNW01000003">
    <property type="protein sequence ID" value="PPE74705.1"/>
    <property type="molecule type" value="Genomic_DNA"/>
</dbReference>
<feature type="signal peptide" evidence="2">
    <location>
        <begin position="1"/>
        <end position="19"/>
    </location>
</feature>
<evidence type="ECO:0000313" key="4">
    <source>
        <dbReference type="Proteomes" id="UP000238220"/>
    </source>
</evidence>
<keyword evidence="2" id="KW-0732">Signal</keyword>
<sequence>MKKLLIVMALAAPALLAQAQAQEPEAEAPAAQAAPAAAAPVHGDEARAWLDLQAGGNAASPTPASMPGEMADRVYARYLKSFEQAIPEHLDREKFSSGK</sequence>